<gene>
    <name evidence="2" type="ORF">K7432_003917</name>
</gene>
<organism evidence="2 3">
    <name type="scientific">Basidiobolus ranarum</name>
    <dbReference type="NCBI Taxonomy" id="34480"/>
    <lineage>
        <taxon>Eukaryota</taxon>
        <taxon>Fungi</taxon>
        <taxon>Fungi incertae sedis</taxon>
        <taxon>Zoopagomycota</taxon>
        <taxon>Entomophthoromycotina</taxon>
        <taxon>Basidiobolomycetes</taxon>
        <taxon>Basidiobolales</taxon>
        <taxon>Basidiobolaceae</taxon>
        <taxon>Basidiobolus</taxon>
    </lineage>
</organism>
<keyword evidence="1" id="KW-0472">Membrane</keyword>
<feature type="transmembrane region" description="Helical" evidence="1">
    <location>
        <begin position="38"/>
        <end position="60"/>
    </location>
</feature>
<keyword evidence="1" id="KW-1133">Transmembrane helix</keyword>
<comment type="caution">
    <text evidence="2">The sequence shown here is derived from an EMBL/GenBank/DDBJ whole genome shotgun (WGS) entry which is preliminary data.</text>
</comment>
<keyword evidence="3" id="KW-1185">Reference proteome</keyword>
<proteinExistence type="predicted"/>
<keyword evidence="1" id="KW-0812">Transmembrane</keyword>
<evidence type="ECO:0000313" key="2">
    <source>
        <dbReference type="EMBL" id="KAK9720785.1"/>
    </source>
</evidence>
<evidence type="ECO:0000256" key="1">
    <source>
        <dbReference type="SAM" id="Phobius"/>
    </source>
</evidence>
<evidence type="ECO:0000313" key="3">
    <source>
        <dbReference type="Proteomes" id="UP001479436"/>
    </source>
</evidence>
<sequence>MLGSVVRSRIFSQSCGPTLRRNLSTSHTTAQELKSKGLFAPTVFLIVSSVFQYGLLIAIIPSQPKKADD</sequence>
<protein>
    <submittedName>
        <fullName evidence="2">Uncharacterized protein</fullName>
    </submittedName>
</protein>
<accession>A0ABR2W5H8</accession>
<dbReference type="EMBL" id="JASJQH010007002">
    <property type="protein sequence ID" value="KAK9720785.1"/>
    <property type="molecule type" value="Genomic_DNA"/>
</dbReference>
<name>A0ABR2W5H8_9FUNG</name>
<reference evidence="2 3" key="1">
    <citation type="submission" date="2023-04" db="EMBL/GenBank/DDBJ databases">
        <title>Genome of Basidiobolus ranarum AG-B5.</title>
        <authorList>
            <person name="Stajich J.E."/>
            <person name="Carter-House D."/>
            <person name="Gryganskyi A."/>
        </authorList>
    </citation>
    <scope>NUCLEOTIDE SEQUENCE [LARGE SCALE GENOMIC DNA]</scope>
    <source>
        <strain evidence="2 3">AG-B5</strain>
    </source>
</reference>
<dbReference type="Proteomes" id="UP001479436">
    <property type="component" value="Unassembled WGS sequence"/>
</dbReference>